<proteinExistence type="predicted"/>
<evidence type="ECO:0000313" key="5">
    <source>
        <dbReference type="EMBL" id="MEK0082985.1"/>
    </source>
</evidence>
<accession>A0ABU8XP49</accession>
<evidence type="ECO:0000259" key="4">
    <source>
        <dbReference type="PROSITE" id="PS50995"/>
    </source>
</evidence>
<dbReference type="InterPro" id="IPR000835">
    <property type="entry name" value="HTH_MarR-typ"/>
</dbReference>
<dbReference type="SMART" id="SM00347">
    <property type="entry name" value="HTH_MARR"/>
    <property type="match status" value="1"/>
</dbReference>
<comment type="caution">
    <text evidence="5">The sequence shown here is derived from an EMBL/GenBank/DDBJ whole genome shotgun (WGS) entry which is preliminary data.</text>
</comment>
<keyword evidence="3" id="KW-0804">Transcription</keyword>
<keyword evidence="2" id="KW-0238">DNA-binding</keyword>
<dbReference type="EMBL" id="JBBLZC010000006">
    <property type="protein sequence ID" value="MEK0082985.1"/>
    <property type="molecule type" value="Genomic_DNA"/>
</dbReference>
<dbReference type="Proteomes" id="UP001375743">
    <property type="component" value="Unassembled WGS sequence"/>
</dbReference>
<dbReference type="Pfam" id="PF12802">
    <property type="entry name" value="MarR_2"/>
    <property type="match status" value="1"/>
</dbReference>
<protein>
    <submittedName>
        <fullName evidence="5">MarR family transcriptional regulator</fullName>
    </submittedName>
</protein>
<feature type="domain" description="HTH marR-type" evidence="4">
    <location>
        <begin position="10"/>
        <end position="144"/>
    </location>
</feature>
<dbReference type="Gene3D" id="1.10.10.10">
    <property type="entry name" value="Winged helix-like DNA-binding domain superfamily/Winged helix DNA-binding domain"/>
    <property type="match status" value="1"/>
</dbReference>
<dbReference type="InterPro" id="IPR039422">
    <property type="entry name" value="MarR/SlyA-like"/>
</dbReference>
<dbReference type="PROSITE" id="PS50995">
    <property type="entry name" value="HTH_MARR_2"/>
    <property type="match status" value="1"/>
</dbReference>
<dbReference type="SUPFAM" id="SSF46785">
    <property type="entry name" value="Winged helix' DNA-binding domain"/>
    <property type="match status" value="1"/>
</dbReference>
<evidence type="ECO:0000256" key="3">
    <source>
        <dbReference type="ARBA" id="ARBA00023163"/>
    </source>
</evidence>
<evidence type="ECO:0000256" key="1">
    <source>
        <dbReference type="ARBA" id="ARBA00023015"/>
    </source>
</evidence>
<name>A0ABU8XP49_9PROT</name>
<dbReference type="PANTHER" id="PTHR33164">
    <property type="entry name" value="TRANSCRIPTIONAL REGULATOR, MARR FAMILY"/>
    <property type="match status" value="1"/>
</dbReference>
<gene>
    <name evidence="5" type="ORF">U1T56_07475</name>
</gene>
<dbReference type="InterPro" id="IPR036388">
    <property type="entry name" value="WH-like_DNA-bd_sf"/>
</dbReference>
<reference evidence="5 6" key="1">
    <citation type="submission" date="2024-01" db="EMBL/GenBank/DDBJ databases">
        <title>Multi-omics insights into the function and evolution of sodium benzoate biodegradation pathways in Benzoatithermus flavus gen. nov., sp. nov. from hot spring.</title>
        <authorList>
            <person name="Hu C.-J."/>
            <person name="Li W.-J."/>
        </authorList>
    </citation>
    <scope>NUCLEOTIDE SEQUENCE [LARGE SCALE GENOMIC DNA]</scope>
    <source>
        <strain evidence="5 6">SYSU G07066</strain>
    </source>
</reference>
<dbReference type="PRINTS" id="PR00598">
    <property type="entry name" value="HTHMARR"/>
</dbReference>
<sequence>MSSDQSDWNEPTLGFLVHDVARLLRKRLEQRARAAGIGLTRAQWQVLAYLARSEGLNQTALAQLLEIEPITLVRLIDRLEAMGFVERRSDPRDRRQRNLFLTEKARPELARIRALGAEVREEALTGIDQAERERLMATLSVIKTNLQRSSSLGEDGREREHG</sequence>
<evidence type="ECO:0000313" key="6">
    <source>
        <dbReference type="Proteomes" id="UP001375743"/>
    </source>
</evidence>
<keyword evidence="6" id="KW-1185">Reference proteome</keyword>
<keyword evidence="1" id="KW-0805">Transcription regulation</keyword>
<dbReference type="PROSITE" id="PS01117">
    <property type="entry name" value="HTH_MARR_1"/>
    <property type="match status" value="1"/>
</dbReference>
<evidence type="ECO:0000256" key="2">
    <source>
        <dbReference type="ARBA" id="ARBA00023125"/>
    </source>
</evidence>
<dbReference type="InterPro" id="IPR036390">
    <property type="entry name" value="WH_DNA-bd_sf"/>
</dbReference>
<dbReference type="InterPro" id="IPR023187">
    <property type="entry name" value="Tscrpt_reg_MarR-type_CS"/>
</dbReference>
<dbReference type="RefSeq" id="WP_418158838.1">
    <property type="nucleotide sequence ID" value="NZ_JBBLZC010000006.1"/>
</dbReference>
<organism evidence="5 6">
    <name type="scientific">Benzoatithermus flavus</name>
    <dbReference type="NCBI Taxonomy" id="3108223"/>
    <lineage>
        <taxon>Bacteria</taxon>
        <taxon>Pseudomonadati</taxon>
        <taxon>Pseudomonadota</taxon>
        <taxon>Alphaproteobacteria</taxon>
        <taxon>Geminicoccales</taxon>
        <taxon>Geminicoccaceae</taxon>
        <taxon>Benzoatithermus</taxon>
    </lineage>
</organism>
<dbReference type="PANTHER" id="PTHR33164:SF64">
    <property type="entry name" value="TRANSCRIPTIONAL REGULATOR SLYA"/>
    <property type="match status" value="1"/>
</dbReference>